<evidence type="ECO:0000256" key="6">
    <source>
        <dbReference type="ARBA" id="ARBA00022692"/>
    </source>
</evidence>
<proteinExistence type="inferred from homology"/>
<evidence type="ECO:0000313" key="13">
    <source>
        <dbReference type="Proteomes" id="UP000242224"/>
    </source>
</evidence>
<feature type="compositionally biased region" description="Pro residues" evidence="10">
    <location>
        <begin position="71"/>
        <end position="88"/>
    </location>
</feature>
<comment type="subcellular location">
    <subcellularLocation>
        <location evidence="1">Cell inner membrane</location>
        <topology evidence="1">Single-pass membrane protein</topology>
        <orientation evidence="1">Periplasmic side</orientation>
    </subcellularLocation>
</comment>
<evidence type="ECO:0000256" key="5">
    <source>
        <dbReference type="ARBA" id="ARBA00022519"/>
    </source>
</evidence>
<name>A0ABX3MPX1_9RHOB</name>
<keyword evidence="13" id="KW-1185">Reference proteome</keyword>
<sequence length="279" mass="29520">MRGLVELSFFIALACAVHAVVFWVGPESKGLGSAGAEGDSLISLAAASPSVQEMVERFDNPARTMPELAEPLPPPRLEMPKIELPPLPAMLDLPRISTPPQERPPEPKPEVEATTAAPKVSKPPQPKPKQQTAEPPPRKAAPAPKRPAPQSRDSTAQRAEGLGGQTAAGTRRSESTTSLPAERRANLIQQWGNGQIRSRIERRKSYPSAAGRASGTVTLRVTVTLAGRLAGVSILNSSGNSALDRAAISAVQAASPFPRAPAGLTKPSYSFSIALRFTR</sequence>
<evidence type="ECO:0000313" key="12">
    <source>
        <dbReference type="EMBL" id="OOY12259.1"/>
    </source>
</evidence>
<keyword evidence="5" id="KW-0997">Cell inner membrane</keyword>
<evidence type="ECO:0000256" key="3">
    <source>
        <dbReference type="ARBA" id="ARBA00022448"/>
    </source>
</evidence>
<evidence type="ECO:0000259" key="11">
    <source>
        <dbReference type="PROSITE" id="PS52015"/>
    </source>
</evidence>
<gene>
    <name evidence="12" type="ORF">BMG00_12850</name>
</gene>
<evidence type="ECO:0000256" key="9">
    <source>
        <dbReference type="ARBA" id="ARBA00023136"/>
    </source>
</evidence>
<dbReference type="Pfam" id="PF03544">
    <property type="entry name" value="TonB_C"/>
    <property type="match status" value="1"/>
</dbReference>
<evidence type="ECO:0000256" key="4">
    <source>
        <dbReference type="ARBA" id="ARBA00022475"/>
    </source>
</evidence>
<organism evidence="12 13">
    <name type="scientific">Thioclava marina</name>
    <dbReference type="NCBI Taxonomy" id="1915077"/>
    <lineage>
        <taxon>Bacteria</taxon>
        <taxon>Pseudomonadati</taxon>
        <taxon>Pseudomonadota</taxon>
        <taxon>Alphaproteobacteria</taxon>
        <taxon>Rhodobacterales</taxon>
        <taxon>Paracoccaceae</taxon>
        <taxon>Thioclava</taxon>
    </lineage>
</organism>
<dbReference type="EMBL" id="MPZS01000002">
    <property type="protein sequence ID" value="OOY12259.1"/>
    <property type="molecule type" value="Genomic_DNA"/>
</dbReference>
<keyword evidence="4" id="KW-1003">Cell membrane</keyword>
<protein>
    <recommendedName>
        <fullName evidence="11">TonB C-terminal domain-containing protein</fullName>
    </recommendedName>
</protein>
<feature type="region of interest" description="Disordered" evidence="10">
    <location>
        <begin position="61"/>
        <end position="185"/>
    </location>
</feature>
<dbReference type="InterPro" id="IPR037682">
    <property type="entry name" value="TonB_C"/>
</dbReference>
<dbReference type="PANTHER" id="PTHR33446:SF2">
    <property type="entry name" value="PROTEIN TONB"/>
    <property type="match status" value="1"/>
</dbReference>
<dbReference type="PANTHER" id="PTHR33446">
    <property type="entry name" value="PROTEIN TONB-RELATED"/>
    <property type="match status" value="1"/>
</dbReference>
<dbReference type="NCBIfam" id="TIGR01352">
    <property type="entry name" value="tonB_Cterm"/>
    <property type="match status" value="1"/>
</dbReference>
<evidence type="ECO:0000256" key="10">
    <source>
        <dbReference type="SAM" id="MobiDB-lite"/>
    </source>
</evidence>
<dbReference type="InterPro" id="IPR051045">
    <property type="entry name" value="TonB-dependent_transducer"/>
</dbReference>
<keyword evidence="6" id="KW-0812">Transmembrane</keyword>
<dbReference type="Proteomes" id="UP000242224">
    <property type="component" value="Unassembled WGS sequence"/>
</dbReference>
<evidence type="ECO:0000256" key="7">
    <source>
        <dbReference type="ARBA" id="ARBA00022927"/>
    </source>
</evidence>
<accession>A0ABX3MPX1</accession>
<feature type="compositionally biased region" description="Pro residues" evidence="10">
    <location>
        <begin position="134"/>
        <end position="147"/>
    </location>
</feature>
<dbReference type="InterPro" id="IPR006260">
    <property type="entry name" value="TonB/TolA_C"/>
</dbReference>
<dbReference type="Gene3D" id="3.30.1150.10">
    <property type="match status" value="1"/>
</dbReference>
<keyword evidence="3" id="KW-0813">Transport</keyword>
<keyword evidence="8" id="KW-1133">Transmembrane helix</keyword>
<keyword evidence="7" id="KW-0653">Protein transport</keyword>
<evidence type="ECO:0000256" key="1">
    <source>
        <dbReference type="ARBA" id="ARBA00004383"/>
    </source>
</evidence>
<reference evidence="12 13" key="1">
    <citation type="submission" date="2016-11" db="EMBL/GenBank/DDBJ databases">
        <title>A multilocus sequence analysis scheme for characterization of bacteria in the genus Thioclava.</title>
        <authorList>
            <person name="Liu Y."/>
            <person name="Shao Z."/>
        </authorList>
    </citation>
    <scope>NUCLEOTIDE SEQUENCE [LARGE SCALE GENOMIC DNA]</scope>
    <source>
        <strain evidence="12 13">11.10-0-13</strain>
    </source>
</reference>
<comment type="caution">
    <text evidence="12">The sequence shown here is derived from an EMBL/GenBank/DDBJ whole genome shotgun (WGS) entry which is preliminary data.</text>
</comment>
<evidence type="ECO:0000256" key="2">
    <source>
        <dbReference type="ARBA" id="ARBA00006555"/>
    </source>
</evidence>
<feature type="domain" description="TonB C-terminal" evidence="11">
    <location>
        <begin position="191"/>
        <end position="279"/>
    </location>
</feature>
<comment type="similarity">
    <text evidence="2">Belongs to the TonB family.</text>
</comment>
<evidence type="ECO:0000256" key="8">
    <source>
        <dbReference type="ARBA" id="ARBA00022989"/>
    </source>
</evidence>
<dbReference type="SUPFAM" id="SSF74653">
    <property type="entry name" value="TolA/TonB C-terminal domain"/>
    <property type="match status" value="1"/>
</dbReference>
<keyword evidence="9" id="KW-0472">Membrane</keyword>
<dbReference type="PROSITE" id="PS52015">
    <property type="entry name" value="TONB_CTD"/>
    <property type="match status" value="1"/>
</dbReference>